<comment type="caution">
    <text evidence="7">The sequence shown here is derived from an EMBL/GenBank/DDBJ whole genome shotgun (WGS) entry which is preliminary data.</text>
</comment>
<sequence>MNFDVVIIGSGIGGLVCANILARQGMRVCVLEKNKQFGGNLQTFVRDKVIFDSGVHYVGGLDKDQNLYKVFSYLGIMDQLHLERMDLNCFDGIIAGEDNTIYPQAQGHENFIQQLLPYFPDEEKALREYCDKIKEICRAFPLYNLQLDGTLEQKTMASSLSAKQTIESLTGNKKLQAVLAGNNILYAGDGEATPFHVHALIINSYIESSWKFIHGGSQIAKALVKQLRFYGGEILRHQEVKQLVSEGDTIACAVANTGEKFYAAQFISNISPVHTLQMTDNPLLKKIYRNRINSLSNTVSSFSINIVLQPQTLPYQSNNLYYHHEGHLWTANAYTPENWPLLYGIFFTASSQYPGYAESVTILTNMRYEEVQPWADTFNTTLHEAERGAEYLAFKEQKAQQLLQQVYKKLPQLQSAIKHYYTITPLTYRDYIGSTDGNMYGFAKDYENPLKTTLSSKTGVPNLFLTGQYLNMHGILGATLSGVLTAITVSGNDAIIGDIREAK</sequence>
<gene>
    <name evidence="7" type="ORF">ACFS6H_04785</name>
</gene>
<dbReference type="InterPro" id="IPR052206">
    <property type="entry name" value="Retinol_saturase"/>
</dbReference>
<evidence type="ECO:0000256" key="4">
    <source>
        <dbReference type="ARBA" id="ARBA00022857"/>
    </source>
</evidence>
<dbReference type="SUPFAM" id="SSF51905">
    <property type="entry name" value="FAD/NAD(P)-binding domain"/>
    <property type="match status" value="1"/>
</dbReference>
<keyword evidence="1" id="KW-0285">Flavoprotein</keyword>
<dbReference type="Gene3D" id="3.50.50.60">
    <property type="entry name" value="FAD/NAD(P)-binding domain"/>
    <property type="match status" value="2"/>
</dbReference>
<name>A0ABW6A2P7_9BACT</name>
<evidence type="ECO:0000256" key="2">
    <source>
        <dbReference type="ARBA" id="ARBA00022729"/>
    </source>
</evidence>
<evidence type="ECO:0000259" key="6">
    <source>
        <dbReference type="Pfam" id="PF01593"/>
    </source>
</evidence>
<dbReference type="RefSeq" id="WP_386095784.1">
    <property type="nucleotide sequence ID" value="NZ_JBHUOZ010000001.1"/>
</dbReference>
<dbReference type="Pfam" id="PF01593">
    <property type="entry name" value="Amino_oxidase"/>
    <property type="match status" value="1"/>
</dbReference>
<keyword evidence="5" id="KW-0520">NAD</keyword>
<keyword evidence="8" id="KW-1185">Reference proteome</keyword>
<dbReference type="PANTHER" id="PTHR46091:SF3">
    <property type="entry name" value="AMINE OXIDASE DOMAIN-CONTAINING PROTEIN"/>
    <property type="match status" value="1"/>
</dbReference>
<proteinExistence type="predicted"/>
<keyword evidence="2" id="KW-0732">Signal</keyword>
<dbReference type="InterPro" id="IPR036188">
    <property type="entry name" value="FAD/NAD-bd_sf"/>
</dbReference>
<evidence type="ECO:0000256" key="1">
    <source>
        <dbReference type="ARBA" id="ARBA00022630"/>
    </source>
</evidence>
<keyword evidence="4" id="KW-0521">NADP</keyword>
<evidence type="ECO:0000313" key="7">
    <source>
        <dbReference type="EMBL" id="MFD2919017.1"/>
    </source>
</evidence>
<evidence type="ECO:0000256" key="5">
    <source>
        <dbReference type="ARBA" id="ARBA00023027"/>
    </source>
</evidence>
<organism evidence="7 8">
    <name type="scientific">Terrimonas rubra</name>
    <dbReference type="NCBI Taxonomy" id="1035890"/>
    <lineage>
        <taxon>Bacteria</taxon>
        <taxon>Pseudomonadati</taxon>
        <taxon>Bacteroidota</taxon>
        <taxon>Chitinophagia</taxon>
        <taxon>Chitinophagales</taxon>
        <taxon>Chitinophagaceae</taxon>
        <taxon>Terrimonas</taxon>
    </lineage>
</organism>
<dbReference type="PANTHER" id="PTHR46091">
    <property type="entry name" value="BLR7054 PROTEIN"/>
    <property type="match status" value="1"/>
</dbReference>
<reference evidence="8" key="1">
    <citation type="journal article" date="2019" name="Int. J. Syst. Evol. Microbiol.">
        <title>The Global Catalogue of Microorganisms (GCM) 10K type strain sequencing project: providing services to taxonomists for standard genome sequencing and annotation.</title>
        <authorList>
            <consortium name="The Broad Institute Genomics Platform"/>
            <consortium name="The Broad Institute Genome Sequencing Center for Infectious Disease"/>
            <person name="Wu L."/>
            <person name="Ma J."/>
        </authorList>
    </citation>
    <scope>NUCLEOTIDE SEQUENCE [LARGE SCALE GENOMIC DNA]</scope>
    <source>
        <strain evidence="8">KCTC 23299</strain>
    </source>
</reference>
<keyword evidence="3" id="KW-0274">FAD</keyword>
<dbReference type="Proteomes" id="UP001597511">
    <property type="component" value="Unassembled WGS sequence"/>
</dbReference>
<accession>A0ABW6A2P7</accession>
<evidence type="ECO:0000313" key="8">
    <source>
        <dbReference type="Proteomes" id="UP001597511"/>
    </source>
</evidence>
<evidence type="ECO:0000256" key="3">
    <source>
        <dbReference type="ARBA" id="ARBA00022827"/>
    </source>
</evidence>
<dbReference type="InterPro" id="IPR002937">
    <property type="entry name" value="Amino_oxidase"/>
</dbReference>
<dbReference type="EMBL" id="JBHUOZ010000001">
    <property type="protein sequence ID" value="MFD2919017.1"/>
    <property type="molecule type" value="Genomic_DNA"/>
</dbReference>
<protein>
    <submittedName>
        <fullName evidence="7">Phytoene desaturase family protein</fullName>
    </submittedName>
</protein>
<feature type="domain" description="Amine oxidase" evidence="6">
    <location>
        <begin position="12"/>
        <end position="486"/>
    </location>
</feature>